<accession>A0A6J4NRE6</accession>
<protein>
    <submittedName>
        <fullName evidence="1">Uncharacterized protein</fullName>
    </submittedName>
</protein>
<sequence length="43" mass="4870">MLVDRSFCTEKMESLHLVAFSQSALFWLRHWGTAVGTNVAESL</sequence>
<organism evidence="1">
    <name type="scientific">uncultured Chloroflexia bacterium</name>
    <dbReference type="NCBI Taxonomy" id="1672391"/>
    <lineage>
        <taxon>Bacteria</taxon>
        <taxon>Bacillati</taxon>
        <taxon>Chloroflexota</taxon>
        <taxon>Chloroflexia</taxon>
        <taxon>environmental samples</taxon>
    </lineage>
</organism>
<name>A0A6J4NRE6_9CHLR</name>
<gene>
    <name evidence="1" type="ORF">AVDCRST_MAG93-9691</name>
</gene>
<dbReference type="EMBL" id="CADCTR010003252">
    <property type="protein sequence ID" value="CAA9390232.1"/>
    <property type="molecule type" value="Genomic_DNA"/>
</dbReference>
<evidence type="ECO:0000313" key="1">
    <source>
        <dbReference type="EMBL" id="CAA9390232.1"/>
    </source>
</evidence>
<proteinExistence type="predicted"/>
<dbReference type="AlphaFoldDB" id="A0A6J4NRE6"/>
<reference evidence="1" key="1">
    <citation type="submission" date="2020-02" db="EMBL/GenBank/DDBJ databases">
        <authorList>
            <person name="Meier V. D."/>
        </authorList>
    </citation>
    <scope>NUCLEOTIDE SEQUENCE</scope>
    <source>
        <strain evidence="1">AVDCRST_MAG93</strain>
    </source>
</reference>